<dbReference type="EMBL" id="BAABCY010000076">
    <property type="protein sequence ID" value="GAA3577322.1"/>
    <property type="molecule type" value="Genomic_DNA"/>
</dbReference>
<evidence type="ECO:0000313" key="2">
    <source>
        <dbReference type="Proteomes" id="UP001500954"/>
    </source>
</evidence>
<protein>
    <submittedName>
        <fullName evidence="1">Uncharacterized protein</fullName>
    </submittedName>
</protein>
<reference evidence="2" key="1">
    <citation type="journal article" date="2019" name="Int. J. Syst. Evol. Microbiol.">
        <title>The Global Catalogue of Microorganisms (GCM) 10K type strain sequencing project: providing services to taxonomists for standard genome sequencing and annotation.</title>
        <authorList>
            <consortium name="The Broad Institute Genomics Platform"/>
            <consortium name="The Broad Institute Genome Sequencing Center for Infectious Disease"/>
            <person name="Wu L."/>
            <person name="Ma J."/>
        </authorList>
    </citation>
    <scope>NUCLEOTIDE SEQUENCE [LARGE SCALE GENOMIC DNA]</scope>
    <source>
        <strain evidence="2">JCM 17111</strain>
    </source>
</reference>
<accession>A0ABP6Y4P6</accession>
<name>A0ABP6Y4P6_9FLAO</name>
<evidence type="ECO:0000313" key="1">
    <source>
        <dbReference type="EMBL" id="GAA3577322.1"/>
    </source>
</evidence>
<keyword evidence="2" id="KW-1185">Reference proteome</keyword>
<gene>
    <name evidence="1" type="ORF">GCM10022395_27670</name>
</gene>
<proteinExistence type="predicted"/>
<sequence>MENSAPKKENEKKAISRAQTRFCLIRKNNKIVLRNVNFINCKTKALPKTIPITLATITNNRTLKKIRYRGGAYMVFMININKHVTQI</sequence>
<dbReference type="Proteomes" id="UP001500954">
    <property type="component" value="Unassembled WGS sequence"/>
</dbReference>
<organism evidence="1 2">
    <name type="scientific">Snuella lapsa</name>
    <dbReference type="NCBI Taxonomy" id="870481"/>
    <lineage>
        <taxon>Bacteria</taxon>
        <taxon>Pseudomonadati</taxon>
        <taxon>Bacteroidota</taxon>
        <taxon>Flavobacteriia</taxon>
        <taxon>Flavobacteriales</taxon>
        <taxon>Flavobacteriaceae</taxon>
        <taxon>Snuella</taxon>
    </lineage>
</organism>
<comment type="caution">
    <text evidence="1">The sequence shown here is derived from an EMBL/GenBank/DDBJ whole genome shotgun (WGS) entry which is preliminary data.</text>
</comment>